<dbReference type="PROSITE" id="PS50103">
    <property type="entry name" value="ZF_C3H1"/>
    <property type="match status" value="1"/>
</dbReference>
<keyword evidence="8" id="KW-0862">Zinc</keyword>
<evidence type="ECO:0000256" key="7">
    <source>
        <dbReference type="ARBA" id="ARBA00047984"/>
    </source>
</evidence>
<dbReference type="PROSITE" id="PS51203">
    <property type="entry name" value="CS"/>
    <property type="match status" value="1"/>
</dbReference>
<keyword evidence="6" id="KW-0067">ATP-binding</keyword>
<dbReference type="Proteomes" id="UP000265020">
    <property type="component" value="Unassembled WGS sequence"/>
</dbReference>
<evidence type="ECO:0000259" key="9">
    <source>
        <dbReference type="PROSITE" id="PS50103"/>
    </source>
</evidence>
<dbReference type="InterPro" id="IPR035437">
    <property type="entry name" value="SNase_OB-fold_sf"/>
</dbReference>
<dbReference type="SUPFAM" id="SSF52540">
    <property type="entry name" value="P-loop containing nucleoside triphosphate hydrolases"/>
    <property type="match status" value="1"/>
</dbReference>
<comment type="catalytic activity">
    <reaction evidence="7">
        <text>ATP + H2O = ADP + phosphate + H(+)</text>
        <dbReference type="Rhea" id="RHEA:13065"/>
        <dbReference type="ChEBI" id="CHEBI:15377"/>
        <dbReference type="ChEBI" id="CHEBI:15378"/>
        <dbReference type="ChEBI" id="CHEBI:30616"/>
        <dbReference type="ChEBI" id="CHEBI:43474"/>
        <dbReference type="ChEBI" id="CHEBI:456216"/>
        <dbReference type="EC" id="3.6.4.13"/>
    </reaction>
</comment>
<evidence type="ECO:0000256" key="5">
    <source>
        <dbReference type="ARBA" id="ARBA00022806"/>
    </source>
</evidence>
<feature type="domain" description="C3H1-type" evidence="9">
    <location>
        <begin position="376"/>
        <end position="404"/>
    </location>
</feature>
<dbReference type="GO" id="GO:0042078">
    <property type="term" value="P:germ-line stem cell division"/>
    <property type="evidence" value="ECO:0007669"/>
    <property type="project" value="TreeGrafter"/>
</dbReference>
<evidence type="ECO:0000256" key="4">
    <source>
        <dbReference type="ARBA" id="ARBA00022801"/>
    </source>
</evidence>
<evidence type="ECO:0000256" key="8">
    <source>
        <dbReference type="PROSITE-ProRule" id="PRU00723"/>
    </source>
</evidence>
<dbReference type="InterPro" id="IPR002999">
    <property type="entry name" value="Tudor"/>
</dbReference>
<reference evidence="11" key="1">
    <citation type="submission" date="2025-08" db="UniProtKB">
        <authorList>
            <consortium name="Ensembl"/>
        </authorList>
    </citation>
    <scope>IDENTIFICATION</scope>
</reference>
<dbReference type="PANTHER" id="PTHR22655">
    <property type="entry name" value="ATP-DEPENDENT RNA HELICASE TDRD12-RELATED"/>
    <property type="match status" value="1"/>
</dbReference>
<sequence>IFKVENPSCLWGRVFGGSGETTEDYADLQTQMNLFYHDVTQDLHSLKPASFEEGQVLVKNYRTLSPAESYSWPAVARGCNTFIISQNADQPLGYLVPLLTHLLLNSVHVSHASSSGPIAVLLCPGWEKAQLVYDLLEETNVSQTLHPLIMLVGIGKDQAKDVKIPKNCLLLVTTPFSFVRLLSSHCFLFLRLYHLLLDEADELFTRAPDQMESILQHFQKVTSRVEKGSCPRQLIAAARRWSSPMEKLISCHMPNPYIVISVLEEAALYGNIQQVVLMTPENNKISVLLDALDFCPDVGQKTLIVANSAQEVEDVFQVLIAFFYGSRVTRSLLLVSERNARHVVGVLRYLGRTATHLPPVLLRFAERVCLSREEQKISRPLCRYLKSFGVCRDRNACLDRHSFNPHLDHSALPTSGVIEVLPLYIKTASVYYGRLVNSSDEGFESMASEINSYYADTKPGAKELLQGKTRCLYLISGRVQTLELNHIYLFNSISVRFVDIGKEVEVKSYQVLELPEQFHSLPHQAVEIVVCGVKPVDAEMEWHPKVTRAISQKIRGLQHQARVVLSLGNTLFVHHMVTLSFRVAKIYSLQSEILKTGMGVSNPEHLDVLRELLQDSVERLSRKEAAGQQSDLRWTTTSVLWFSERSFSPQVVWFQTCDSVIVTVKLMNPEVQQCDFYTDRVVYSGRVNGRSYRADLELHQNIAADACHWEMKSNQPILKLVKQEPGYWERLVRGKVL</sequence>
<dbReference type="Pfam" id="PF00567">
    <property type="entry name" value="TUDOR"/>
    <property type="match status" value="1"/>
</dbReference>
<dbReference type="InterPro" id="IPR027417">
    <property type="entry name" value="P-loop_NTPase"/>
</dbReference>
<dbReference type="SUPFAM" id="SSF49764">
    <property type="entry name" value="HSP20-like chaperones"/>
    <property type="match status" value="1"/>
</dbReference>
<dbReference type="PANTHER" id="PTHR22655:SF2">
    <property type="entry name" value="ATP-DEPENDENT RNA HELICASE TDRD12-RELATED"/>
    <property type="match status" value="1"/>
</dbReference>
<dbReference type="InterPro" id="IPR000571">
    <property type="entry name" value="Znf_CCCH"/>
</dbReference>
<dbReference type="Gene3D" id="2.60.40.790">
    <property type="match status" value="1"/>
</dbReference>
<proteinExistence type="predicted"/>
<dbReference type="GO" id="GO:0016787">
    <property type="term" value="F:hydrolase activity"/>
    <property type="evidence" value="ECO:0007669"/>
    <property type="project" value="UniProtKB-KW"/>
</dbReference>
<keyword evidence="3" id="KW-0547">Nucleotide-binding</keyword>
<keyword evidence="2" id="KW-0677">Repeat</keyword>
<evidence type="ECO:0000313" key="11">
    <source>
        <dbReference type="Ensembl" id="ENSCVAP00000003059.1"/>
    </source>
</evidence>
<dbReference type="EC" id="3.6.4.13" evidence="1"/>
<dbReference type="GeneTree" id="ENSGT00420000029847"/>
<evidence type="ECO:0000256" key="2">
    <source>
        <dbReference type="ARBA" id="ARBA00022737"/>
    </source>
</evidence>
<protein>
    <recommendedName>
        <fullName evidence="1">RNA helicase</fullName>
        <ecNumber evidence="1">3.6.4.13</ecNumber>
    </recommendedName>
</protein>
<keyword evidence="4" id="KW-0378">Hydrolase</keyword>
<dbReference type="CDD" id="cd06463">
    <property type="entry name" value="p23_like"/>
    <property type="match status" value="1"/>
</dbReference>
<feature type="domain" description="CS" evidence="10">
    <location>
        <begin position="646"/>
        <end position="732"/>
    </location>
</feature>
<evidence type="ECO:0000256" key="6">
    <source>
        <dbReference type="ARBA" id="ARBA00022840"/>
    </source>
</evidence>
<name>A0A3Q2CDJ8_CYPVA</name>
<dbReference type="Gene3D" id="2.40.50.90">
    <property type="match status" value="1"/>
</dbReference>
<evidence type="ECO:0000256" key="3">
    <source>
        <dbReference type="ARBA" id="ARBA00022741"/>
    </source>
</evidence>
<dbReference type="STRING" id="28743.ENSCVAP00000003059"/>
<dbReference type="InterPro" id="IPR007052">
    <property type="entry name" value="CS_dom"/>
</dbReference>
<dbReference type="Gene3D" id="3.40.50.300">
    <property type="entry name" value="P-loop containing nucleotide triphosphate hydrolases"/>
    <property type="match status" value="1"/>
</dbReference>
<dbReference type="GO" id="GO:0003724">
    <property type="term" value="F:RNA helicase activity"/>
    <property type="evidence" value="ECO:0007669"/>
    <property type="project" value="UniProtKB-EC"/>
</dbReference>
<dbReference type="Ensembl" id="ENSCVAT00000010671.1">
    <property type="protein sequence ID" value="ENSCVAP00000003059.1"/>
    <property type="gene ID" value="ENSCVAG00000004277.1"/>
</dbReference>
<feature type="zinc finger region" description="C3H1-type" evidence="8">
    <location>
        <begin position="376"/>
        <end position="404"/>
    </location>
</feature>
<keyword evidence="12" id="KW-1185">Reference proteome</keyword>
<reference evidence="11" key="2">
    <citation type="submission" date="2025-09" db="UniProtKB">
        <authorList>
            <consortium name="Ensembl"/>
        </authorList>
    </citation>
    <scope>IDENTIFICATION</scope>
</reference>
<keyword evidence="5" id="KW-0347">Helicase</keyword>
<dbReference type="GO" id="GO:0008270">
    <property type="term" value="F:zinc ion binding"/>
    <property type="evidence" value="ECO:0007669"/>
    <property type="project" value="UniProtKB-KW"/>
</dbReference>
<dbReference type="SUPFAM" id="SSF63748">
    <property type="entry name" value="Tudor/PWWP/MBT"/>
    <property type="match status" value="1"/>
</dbReference>
<keyword evidence="8" id="KW-0863">Zinc-finger</keyword>
<keyword evidence="8" id="KW-0479">Metal-binding</keyword>
<dbReference type="AlphaFoldDB" id="A0A3Q2CDJ8"/>
<evidence type="ECO:0000259" key="10">
    <source>
        <dbReference type="PROSITE" id="PS51203"/>
    </source>
</evidence>
<evidence type="ECO:0000313" key="12">
    <source>
        <dbReference type="Proteomes" id="UP000265020"/>
    </source>
</evidence>
<dbReference type="GO" id="GO:0005524">
    <property type="term" value="F:ATP binding"/>
    <property type="evidence" value="ECO:0007669"/>
    <property type="project" value="UniProtKB-KW"/>
</dbReference>
<organism evidence="11 12">
    <name type="scientific">Cyprinodon variegatus</name>
    <name type="common">Sheepshead minnow</name>
    <dbReference type="NCBI Taxonomy" id="28743"/>
    <lineage>
        <taxon>Eukaryota</taxon>
        <taxon>Metazoa</taxon>
        <taxon>Chordata</taxon>
        <taxon>Craniata</taxon>
        <taxon>Vertebrata</taxon>
        <taxon>Euteleostomi</taxon>
        <taxon>Actinopterygii</taxon>
        <taxon>Neopterygii</taxon>
        <taxon>Teleostei</taxon>
        <taxon>Neoteleostei</taxon>
        <taxon>Acanthomorphata</taxon>
        <taxon>Ovalentaria</taxon>
        <taxon>Atherinomorphae</taxon>
        <taxon>Cyprinodontiformes</taxon>
        <taxon>Cyprinodontidae</taxon>
        <taxon>Cyprinodon</taxon>
    </lineage>
</organism>
<accession>A0A3Q2CDJ8</accession>
<evidence type="ECO:0000256" key="1">
    <source>
        <dbReference type="ARBA" id="ARBA00012552"/>
    </source>
</evidence>
<dbReference type="InterPro" id="IPR008978">
    <property type="entry name" value="HSP20-like_chaperone"/>
</dbReference>